<dbReference type="RefSeq" id="WP_173130631.1">
    <property type="nucleotide sequence ID" value="NZ_JABMKX010000004.1"/>
</dbReference>
<sequence>MKIAIDAGHGPQTPGKRCPDDSMREFAFNSVVARYVRAGLLEYDGVQTMYTHADNGSRDVPLKERTNAANEWGADLFVSIHANAMGSGWSSARGIETFTYVTRPASAVALATAVQRQLVKATGLYDRGVKAENFHVLRESRAISILIECGFMSNHEEAALLKSDGYRRKCAAAIVAGVVEAVGLKKKKEESNDMRVDKAGTVVNGNRLGEDSVLIEGRVYVPLAAIGKAIGAAVNWNNVTKTVTITTKGAK</sequence>
<dbReference type="PANTHER" id="PTHR30404:SF0">
    <property type="entry name" value="N-ACETYLMURAMOYL-L-ALANINE AMIDASE AMIC"/>
    <property type="match status" value="1"/>
</dbReference>
<accession>A0ABX2DP00</accession>
<dbReference type="SMART" id="SM00646">
    <property type="entry name" value="Ami_3"/>
    <property type="match status" value="1"/>
</dbReference>
<dbReference type="InterPro" id="IPR012854">
    <property type="entry name" value="Cu_amine_oxidase-like_N"/>
</dbReference>
<evidence type="ECO:0000256" key="2">
    <source>
        <dbReference type="SAM" id="MobiDB-lite"/>
    </source>
</evidence>
<gene>
    <name evidence="4" type="ORF">HQN87_08445</name>
</gene>
<comment type="caution">
    <text evidence="4">The sequence shown here is derived from an EMBL/GenBank/DDBJ whole genome shotgun (WGS) entry which is preliminary data.</text>
</comment>
<dbReference type="CDD" id="cd02696">
    <property type="entry name" value="MurNAc-LAA"/>
    <property type="match status" value="1"/>
</dbReference>
<dbReference type="Proteomes" id="UP000711047">
    <property type="component" value="Unassembled WGS sequence"/>
</dbReference>
<dbReference type="SUPFAM" id="SSF53187">
    <property type="entry name" value="Zn-dependent exopeptidases"/>
    <property type="match status" value="1"/>
</dbReference>
<feature type="domain" description="MurNAc-LAA" evidence="3">
    <location>
        <begin position="66"/>
        <end position="179"/>
    </location>
</feature>
<keyword evidence="5" id="KW-1185">Reference proteome</keyword>
<dbReference type="Pfam" id="PF07833">
    <property type="entry name" value="Cu_amine_oxidN1"/>
    <property type="match status" value="1"/>
</dbReference>
<proteinExistence type="predicted"/>
<dbReference type="InterPro" id="IPR002508">
    <property type="entry name" value="MurNAc-LAA_cat"/>
</dbReference>
<evidence type="ECO:0000259" key="3">
    <source>
        <dbReference type="SMART" id="SM00646"/>
    </source>
</evidence>
<organism evidence="4 5">
    <name type="scientific">Paenibacillus tritici</name>
    <dbReference type="NCBI Taxonomy" id="1873425"/>
    <lineage>
        <taxon>Bacteria</taxon>
        <taxon>Bacillati</taxon>
        <taxon>Bacillota</taxon>
        <taxon>Bacilli</taxon>
        <taxon>Bacillales</taxon>
        <taxon>Paenibacillaceae</taxon>
        <taxon>Paenibacillus</taxon>
    </lineage>
</organism>
<dbReference type="EMBL" id="JABMKX010000004">
    <property type="protein sequence ID" value="NQX45359.1"/>
    <property type="molecule type" value="Genomic_DNA"/>
</dbReference>
<dbReference type="PANTHER" id="PTHR30404">
    <property type="entry name" value="N-ACETYLMURAMOYL-L-ALANINE AMIDASE"/>
    <property type="match status" value="1"/>
</dbReference>
<evidence type="ECO:0000256" key="1">
    <source>
        <dbReference type="ARBA" id="ARBA00022801"/>
    </source>
</evidence>
<evidence type="ECO:0000313" key="4">
    <source>
        <dbReference type="EMBL" id="NQX45359.1"/>
    </source>
</evidence>
<feature type="region of interest" description="Disordered" evidence="2">
    <location>
        <begin position="1"/>
        <end position="20"/>
    </location>
</feature>
<dbReference type="Pfam" id="PF01520">
    <property type="entry name" value="Amidase_3"/>
    <property type="match status" value="1"/>
</dbReference>
<dbReference type="SUPFAM" id="SSF55383">
    <property type="entry name" value="Copper amine oxidase, domain N"/>
    <property type="match status" value="1"/>
</dbReference>
<name>A0ABX2DP00_9BACL</name>
<protein>
    <submittedName>
        <fullName evidence="4">N-acetylmuramoyl-L-alanine amidase</fullName>
    </submittedName>
</protein>
<dbReference type="Gene3D" id="3.40.630.40">
    <property type="entry name" value="Zn-dependent exopeptidases"/>
    <property type="match status" value="1"/>
</dbReference>
<keyword evidence="1" id="KW-0378">Hydrolase</keyword>
<reference evidence="4 5" key="1">
    <citation type="submission" date="2020-05" db="EMBL/GenBank/DDBJ databases">
        <title>Paenibacillus glebae, sp. nov., Paenibacillus humi sp. nov., Paenibacillus pedi sp. nov., Paenibacillus terrestris sp. nov. and Paenibacillus terricola sp. nov., isolated from a forest top soil sample.</title>
        <authorList>
            <person name="Qi S."/>
            <person name="Carlier A."/>
            <person name="Cnockaert M."/>
            <person name="Vandamme P."/>
        </authorList>
    </citation>
    <scope>NUCLEOTIDE SEQUENCE [LARGE SCALE GENOMIC DNA]</scope>
    <source>
        <strain evidence="4 5">LMG 29502</strain>
    </source>
</reference>
<evidence type="ECO:0000313" key="5">
    <source>
        <dbReference type="Proteomes" id="UP000711047"/>
    </source>
</evidence>
<dbReference type="InterPro" id="IPR050695">
    <property type="entry name" value="N-acetylmuramoyl_amidase_3"/>
</dbReference>
<dbReference type="InterPro" id="IPR036582">
    <property type="entry name" value="Mao_N_sf"/>
</dbReference>